<dbReference type="PANTHER" id="PTHR30327:SF1">
    <property type="entry name" value="UPF0301 PROTEIN YQGE"/>
    <property type="match status" value="1"/>
</dbReference>
<evidence type="ECO:0000313" key="3">
    <source>
        <dbReference type="Proteomes" id="UP000014417"/>
    </source>
</evidence>
<organism evidence="2 3">
    <name type="scientific">Propionimicrobium lymphophilum ACS-093-V-SCH5</name>
    <dbReference type="NCBI Taxonomy" id="883161"/>
    <lineage>
        <taxon>Bacteria</taxon>
        <taxon>Bacillati</taxon>
        <taxon>Actinomycetota</taxon>
        <taxon>Actinomycetes</taxon>
        <taxon>Propionibacteriales</taxon>
        <taxon>Propionibacteriaceae</taxon>
        <taxon>Propionimicrobium</taxon>
    </lineage>
</organism>
<comment type="caution">
    <text evidence="2">The sequence shown here is derived from an EMBL/GenBank/DDBJ whole genome shotgun (WGS) entry which is preliminary data.</text>
</comment>
<dbReference type="RefSeq" id="WP_016455907.1">
    <property type="nucleotide sequence ID" value="NZ_KE150269.1"/>
</dbReference>
<dbReference type="EMBL" id="AGZR01000006">
    <property type="protein sequence ID" value="EPD32767.1"/>
    <property type="molecule type" value="Genomic_DNA"/>
</dbReference>
<dbReference type="Pfam" id="PF02622">
    <property type="entry name" value="DUF179"/>
    <property type="match status" value="1"/>
</dbReference>
<dbReference type="InterPro" id="IPR003774">
    <property type="entry name" value="AlgH-like"/>
</dbReference>
<dbReference type="HOGENOM" id="CLU_057596_2_0_11"/>
<evidence type="ECO:0000313" key="2">
    <source>
        <dbReference type="EMBL" id="EPD32767.1"/>
    </source>
</evidence>
<dbReference type="STRING" id="883161.HMPREF9306_01074"/>
<dbReference type="NCBIfam" id="NF001270">
    <property type="entry name" value="PRK00228.2-2"/>
    <property type="match status" value="1"/>
</dbReference>
<dbReference type="PATRIC" id="fig|883161.3.peg.1070"/>
<accession>S2WJG9</accession>
<evidence type="ECO:0000256" key="1">
    <source>
        <dbReference type="ARBA" id="ARBA00009600"/>
    </source>
</evidence>
<dbReference type="OrthoDB" id="9807486at2"/>
<keyword evidence="3" id="KW-1185">Reference proteome</keyword>
<dbReference type="AlphaFoldDB" id="S2WJG9"/>
<name>S2WJG9_9ACTN</name>
<dbReference type="PANTHER" id="PTHR30327">
    <property type="entry name" value="UNCHARACTERIZED PROTEIN YQGE"/>
    <property type="match status" value="1"/>
</dbReference>
<protein>
    <submittedName>
        <fullName evidence="2">Uncharacterized protein</fullName>
    </submittedName>
</protein>
<dbReference type="GO" id="GO:0005829">
    <property type="term" value="C:cytosol"/>
    <property type="evidence" value="ECO:0007669"/>
    <property type="project" value="TreeGrafter"/>
</dbReference>
<proteinExistence type="inferred from homology"/>
<dbReference type="Gene3D" id="3.40.1740.10">
    <property type="entry name" value="VC0467-like"/>
    <property type="match status" value="1"/>
</dbReference>
<sequence>MAKVIKPGSLLVADASTNAGFFTHAVVLIIDIDETGALGIVLNKVSNIDLNRVLPLWRNLTNPPQYLFSGGPVSPDGAVCLAVANSTETSPLGWRRISGDLGLLQLDTPVELVEGAYQQLRIFAGYSGWGPGQLEDEIENEMWQIVQSHPGDIFTAKPEELWRNVLRRQGGSLGIMASWTADPQMN</sequence>
<dbReference type="SUPFAM" id="SSF143456">
    <property type="entry name" value="VC0467-like"/>
    <property type="match status" value="1"/>
</dbReference>
<reference evidence="2 3" key="1">
    <citation type="submission" date="2013-04" db="EMBL/GenBank/DDBJ databases">
        <title>The Genome Sequence of Propionimicrobium lymphophilum ACS-093-V-SCH5.</title>
        <authorList>
            <consortium name="The Broad Institute Genomics Platform"/>
            <person name="Earl A."/>
            <person name="Ward D."/>
            <person name="Feldgarden M."/>
            <person name="Gevers D."/>
            <person name="Saerens B."/>
            <person name="Vaneechoutte M."/>
            <person name="Walker B."/>
            <person name="Young S."/>
            <person name="Zeng Q."/>
            <person name="Gargeya S."/>
            <person name="Fitzgerald M."/>
            <person name="Haas B."/>
            <person name="Abouelleil A."/>
            <person name="Allen A.W."/>
            <person name="Alvarado L."/>
            <person name="Arachchi H.M."/>
            <person name="Berlin A.M."/>
            <person name="Chapman S.B."/>
            <person name="Gainer-Dewar J."/>
            <person name="Goldberg J."/>
            <person name="Griggs A."/>
            <person name="Gujja S."/>
            <person name="Hansen M."/>
            <person name="Howarth C."/>
            <person name="Imamovic A."/>
            <person name="Ireland A."/>
            <person name="Larimer J."/>
            <person name="McCowan C."/>
            <person name="Murphy C."/>
            <person name="Pearson M."/>
            <person name="Poon T.W."/>
            <person name="Priest M."/>
            <person name="Roberts A."/>
            <person name="Saif S."/>
            <person name="Shea T."/>
            <person name="Sisk P."/>
            <person name="Sykes S."/>
            <person name="Wortman J."/>
            <person name="Nusbaum C."/>
            <person name="Birren B."/>
        </authorList>
    </citation>
    <scope>NUCLEOTIDE SEQUENCE [LARGE SCALE GENOMIC DNA]</scope>
    <source>
        <strain evidence="2 3">ACS-093-V-SCH5</strain>
    </source>
</reference>
<dbReference type="Proteomes" id="UP000014417">
    <property type="component" value="Unassembled WGS sequence"/>
</dbReference>
<comment type="similarity">
    <text evidence="1">Belongs to the UPF0301 (AlgH) family.</text>
</comment>
<gene>
    <name evidence="2" type="ORF">HMPREF9306_01074</name>
</gene>